<name>R9PI02_PSEHS</name>
<keyword evidence="1" id="KW-1133">Transmembrane helix</keyword>
<feature type="transmembrane region" description="Helical" evidence="1">
    <location>
        <begin position="37"/>
        <end position="64"/>
    </location>
</feature>
<dbReference type="EMBL" id="DF238811">
    <property type="protein sequence ID" value="GAC97730.1"/>
    <property type="molecule type" value="Genomic_DNA"/>
</dbReference>
<dbReference type="HOGENOM" id="CLU_2574897_0_0_1"/>
<organism evidence="2 3">
    <name type="scientific">Pseudozyma hubeiensis (strain SY62)</name>
    <name type="common">Yeast</name>
    <dbReference type="NCBI Taxonomy" id="1305764"/>
    <lineage>
        <taxon>Eukaryota</taxon>
        <taxon>Fungi</taxon>
        <taxon>Dikarya</taxon>
        <taxon>Basidiomycota</taxon>
        <taxon>Ustilaginomycotina</taxon>
        <taxon>Ustilaginomycetes</taxon>
        <taxon>Ustilaginales</taxon>
        <taxon>Ustilaginaceae</taxon>
        <taxon>Pseudozyma</taxon>
    </lineage>
</organism>
<dbReference type="Proteomes" id="UP000014071">
    <property type="component" value="Unassembled WGS sequence"/>
</dbReference>
<dbReference type="GeneID" id="24110596"/>
<keyword evidence="1" id="KW-0472">Membrane</keyword>
<evidence type="ECO:0000256" key="1">
    <source>
        <dbReference type="SAM" id="Phobius"/>
    </source>
</evidence>
<evidence type="ECO:0000313" key="3">
    <source>
        <dbReference type="Proteomes" id="UP000014071"/>
    </source>
</evidence>
<accession>R9PI02</accession>
<reference evidence="3" key="1">
    <citation type="journal article" date="2013" name="Genome Announc.">
        <title>Draft genome sequence of the basidiomycetous yeast-like fungus Pseudozyma hubeiensis SY62, which produces an abundant amount of the biosurfactant mannosylerythritol lipids.</title>
        <authorList>
            <person name="Konishi M."/>
            <person name="Hatada Y."/>
            <person name="Horiuchi J."/>
        </authorList>
    </citation>
    <scope>NUCLEOTIDE SEQUENCE [LARGE SCALE GENOMIC DNA]</scope>
    <source>
        <strain evidence="3">SY62</strain>
    </source>
</reference>
<keyword evidence="3" id="KW-1185">Reference proteome</keyword>
<keyword evidence="1" id="KW-0812">Transmembrane</keyword>
<proteinExistence type="predicted"/>
<protein>
    <submittedName>
        <fullName evidence="2">Uncharacterized protein</fullName>
    </submittedName>
</protein>
<evidence type="ECO:0000313" key="2">
    <source>
        <dbReference type="EMBL" id="GAC97730.1"/>
    </source>
</evidence>
<sequence>MRASDVFSRSFAVRIASSLVPPRAPVTLRGHDGLRSFFVGSCLYCVPPSLAAAVAFASTIDITIRHRQSQQRSDHPRIVHV</sequence>
<gene>
    <name evidence="2" type="ORF">PHSY_005317</name>
</gene>
<dbReference type="AlphaFoldDB" id="R9PI02"/>
<dbReference type="RefSeq" id="XP_012191317.1">
    <property type="nucleotide sequence ID" value="XM_012335927.1"/>
</dbReference>